<organism evidence="8 9">
    <name type="scientific">Candidatus Woesebacteria bacterium RIFOXYD1_FULL_43_18</name>
    <dbReference type="NCBI Taxonomy" id="1802551"/>
    <lineage>
        <taxon>Bacteria</taxon>
        <taxon>Candidatus Woeseibacteriota</taxon>
    </lineage>
</organism>
<dbReference type="Proteomes" id="UP000177596">
    <property type="component" value="Unassembled WGS sequence"/>
</dbReference>
<evidence type="ECO:0000313" key="8">
    <source>
        <dbReference type="EMBL" id="OGM88344.1"/>
    </source>
</evidence>
<feature type="domain" description="VTT" evidence="7">
    <location>
        <begin position="32"/>
        <end position="154"/>
    </location>
</feature>
<dbReference type="InterPro" id="IPR051311">
    <property type="entry name" value="DedA_domain"/>
</dbReference>
<evidence type="ECO:0000256" key="1">
    <source>
        <dbReference type="ARBA" id="ARBA00004651"/>
    </source>
</evidence>
<name>A0A1F8DIA6_9BACT</name>
<feature type="transmembrane region" description="Helical" evidence="6">
    <location>
        <begin position="52"/>
        <end position="74"/>
    </location>
</feature>
<comment type="caution">
    <text evidence="8">The sequence shown here is derived from an EMBL/GenBank/DDBJ whole genome shotgun (WGS) entry which is preliminary data.</text>
</comment>
<evidence type="ECO:0000256" key="3">
    <source>
        <dbReference type="ARBA" id="ARBA00022692"/>
    </source>
</evidence>
<evidence type="ECO:0000256" key="4">
    <source>
        <dbReference type="ARBA" id="ARBA00022989"/>
    </source>
</evidence>
<reference evidence="8 9" key="1">
    <citation type="journal article" date="2016" name="Nat. Commun.">
        <title>Thousands of microbial genomes shed light on interconnected biogeochemical processes in an aquifer system.</title>
        <authorList>
            <person name="Anantharaman K."/>
            <person name="Brown C.T."/>
            <person name="Hug L.A."/>
            <person name="Sharon I."/>
            <person name="Castelle C.J."/>
            <person name="Probst A.J."/>
            <person name="Thomas B.C."/>
            <person name="Singh A."/>
            <person name="Wilkins M.J."/>
            <person name="Karaoz U."/>
            <person name="Brodie E.L."/>
            <person name="Williams K.H."/>
            <person name="Hubbard S.S."/>
            <person name="Banfield J.F."/>
        </authorList>
    </citation>
    <scope>NUCLEOTIDE SEQUENCE [LARGE SCALE GENOMIC DNA]</scope>
</reference>
<evidence type="ECO:0000256" key="6">
    <source>
        <dbReference type="SAM" id="Phobius"/>
    </source>
</evidence>
<evidence type="ECO:0000256" key="2">
    <source>
        <dbReference type="ARBA" id="ARBA00022475"/>
    </source>
</evidence>
<feature type="transmembrane region" description="Helical" evidence="6">
    <location>
        <begin position="169"/>
        <end position="187"/>
    </location>
</feature>
<keyword evidence="3 6" id="KW-0812">Transmembrane</keyword>
<feature type="transmembrane region" description="Helical" evidence="6">
    <location>
        <begin position="136"/>
        <end position="157"/>
    </location>
</feature>
<dbReference type="PANTHER" id="PTHR42709:SF6">
    <property type="entry name" value="UNDECAPRENYL PHOSPHATE TRANSPORTER A"/>
    <property type="match status" value="1"/>
</dbReference>
<protein>
    <recommendedName>
        <fullName evidence="7">VTT domain-containing protein</fullName>
    </recommendedName>
</protein>
<dbReference type="InterPro" id="IPR032816">
    <property type="entry name" value="VTT_dom"/>
</dbReference>
<dbReference type="PANTHER" id="PTHR42709">
    <property type="entry name" value="ALKALINE PHOSPHATASE LIKE PROTEIN"/>
    <property type="match status" value="1"/>
</dbReference>
<feature type="transmembrane region" description="Helical" evidence="6">
    <location>
        <begin position="14"/>
        <end position="40"/>
    </location>
</feature>
<keyword evidence="2" id="KW-1003">Cell membrane</keyword>
<dbReference type="Pfam" id="PF09335">
    <property type="entry name" value="VTT_dom"/>
    <property type="match status" value="1"/>
</dbReference>
<dbReference type="AlphaFoldDB" id="A0A1F8DIA6"/>
<evidence type="ECO:0000256" key="5">
    <source>
        <dbReference type="ARBA" id="ARBA00023136"/>
    </source>
</evidence>
<proteinExistence type="predicted"/>
<evidence type="ECO:0000259" key="7">
    <source>
        <dbReference type="Pfam" id="PF09335"/>
    </source>
</evidence>
<comment type="subcellular location">
    <subcellularLocation>
        <location evidence="1">Cell membrane</location>
        <topology evidence="1">Multi-pass membrane protein</topology>
    </subcellularLocation>
</comment>
<accession>A0A1F8DIA6</accession>
<sequence length="200" mass="22594">MDANDTVGQIFTLLYAYGGFVLFPLVAIEGPVVTVIAGFLASIGVFRPIPTFLIIIGADLTADILYYSLGRWWLESIFTKLTNLFKIKPQTIDKLEAELKRNKGKVLFFGKLSHVFGLPILIAAGHAKITLPDFIWYNLLAAVPKSLVFFLVGYLLGNTINNYNRYVNFTILGIFVLTLLIVTVRYLSRRIVKRYLTHHH</sequence>
<gene>
    <name evidence="8" type="ORF">A2573_01195</name>
</gene>
<dbReference type="GO" id="GO:0005886">
    <property type="term" value="C:plasma membrane"/>
    <property type="evidence" value="ECO:0007669"/>
    <property type="project" value="UniProtKB-SubCell"/>
</dbReference>
<keyword evidence="4 6" id="KW-1133">Transmembrane helix</keyword>
<dbReference type="EMBL" id="MGIL01000012">
    <property type="protein sequence ID" value="OGM88344.1"/>
    <property type="molecule type" value="Genomic_DNA"/>
</dbReference>
<evidence type="ECO:0000313" key="9">
    <source>
        <dbReference type="Proteomes" id="UP000177596"/>
    </source>
</evidence>
<keyword evidence="5 6" id="KW-0472">Membrane</keyword>